<dbReference type="Pfam" id="PF00102">
    <property type="entry name" value="Y_phosphatase"/>
    <property type="match status" value="1"/>
</dbReference>
<protein>
    <recommendedName>
        <fullName evidence="3">Tyrosine-protein phosphatase domain-containing protein</fullName>
    </recommendedName>
</protein>
<name>A0A8W8NKB2_MAGGI</name>
<dbReference type="InterPro" id="IPR000242">
    <property type="entry name" value="PTP_cat"/>
</dbReference>
<keyword evidence="5" id="KW-1185">Reference proteome</keyword>
<dbReference type="Gene3D" id="3.90.190.10">
    <property type="entry name" value="Protein tyrosine phosphatase superfamily"/>
    <property type="match status" value="1"/>
</dbReference>
<dbReference type="PANTHER" id="PTHR24043:SF8">
    <property type="entry name" value="EGF-LIKE DOMAIN-CONTAINING PROTEIN"/>
    <property type="match status" value="1"/>
</dbReference>
<accession>A0A8W8NKB2</accession>
<dbReference type="AlphaFoldDB" id="A0A8W8NKB2"/>
<evidence type="ECO:0000259" key="3">
    <source>
        <dbReference type="PROSITE" id="PS50055"/>
    </source>
</evidence>
<dbReference type="PROSITE" id="PS50055">
    <property type="entry name" value="TYR_PHOSPHATASE_PTP"/>
    <property type="match status" value="1"/>
</dbReference>
<evidence type="ECO:0000256" key="1">
    <source>
        <dbReference type="ARBA" id="ARBA00022536"/>
    </source>
</evidence>
<organism evidence="4 5">
    <name type="scientific">Magallana gigas</name>
    <name type="common">Pacific oyster</name>
    <name type="synonym">Crassostrea gigas</name>
    <dbReference type="NCBI Taxonomy" id="29159"/>
    <lineage>
        <taxon>Eukaryota</taxon>
        <taxon>Metazoa</taxon>
        <taxon>Spiralia</taxon>
        <taxon>Lophotrochozoa</taxon>
        <taxon>Mollusca</taxon>
        <taxon>Bivalvia</taxon>
        <taxon>Autobranchia</taxon>
        <taxon>Pteriomorphia</taxon>
        <taxon>Ostreida</taxon>
        <taxon>Ostreoidea</taxon>
        <taxon>Ostreidae</taxon>
        <taxon>Magallana</taxon>
    </lineage>
</organism>
<evidence type="ECO:0000313" key="5">
    <source>
        <dbReference type="Proteomes" id="UP000005408"/>
    </source>
</evidence>
<dbReference type="EnsemblMetazoa" id="G7543.1">
    <property type="protein sequence ID" value="G7543.1:cds"/>
    <property type="gene ID" value="G7543"/>
</dbReference>
<sequence>MFNEVFLYETECSDGSYGDNCSRQCSGHCRHNIACNYVTGQCDKGCTEGWFSLNCSQQCKGQCREDITCNETTGLCNKGCDAGWSGDMCDKECDDETYGYNCVNRCSGHCLNNYPCNKQTGHCDGGCQPGYTNSDCGKKCILSYGENCQYQCSQHCINETCDRFDGSCQKDCDNEESCKLVDMSDSNDLSATVGGTVGSIVLLIIGIVIAVFFLRLRRKAKTMTKRESIVLGNRTCITLEHRQSYKEGLIPQKGHANDVKIYADVSHEKTTRGPPSKKYISVRNIKAQITNMSANESSGFKTEYNDIPRGELHQSLEAKKTENKVKNRYTTIYPYDHSRVILKSNSSTEGDYINANYIEASV</sequence>
<dbReference type="GO" id="GO:0005044">
    <property type="term" value="F:scavenger receptor activity"/>
    <property type="evidence" value="ECO:0007669"/>
    <property type="project" value="InterPro"/>
</dbReference>
<evidence type="ECO:0000256" key="2">
    <source>
        <dbReference type="SAM" id="Phobius"/>
    </source>
</evidence>
<keyword evidence="2" id="KW-0812">Transmembrane</keyword>
<dbReference type="InterPro" id="IPR042635">
    <property type="entry name" value="MEGF10/SREC1/2-like"/>
</dbReference>
<keyword evidence="2" id="KW-1133">Transmembrane helix</keyword>
<feature type="domain" description="Tyrosine-protein phosphatase" evidence="3">
    <location>
        <begin position="300"/>
        <end position="362"/>
    </location>
</feature>
<feature type="transmembrane region" description="Helical" evidence="2">
    <location>
        <begin position="193"/>
        <end position="216"/>
    </location>
</feature>
<proteinExistence type="predicted"/>
<dbReference type="SUPFAM" id="SSF52799">
    <property type="entry name" value="(Phosphotyrosine protein) phosphatases II"/>
    <property type="match status" value="1"/>
</dbReference>
<dbReference type="Proteomes" id="UP000005408">
    <property type="component" value="Unassembled WGS sequence"/>
</dbReference>
<reference evidence="4" key="1">
    <citation type="submission" date="2022-08" db="UniProtKB">
        <authorList>
            <consortium name="EnsemblMetazoa"/>
        </authorList>
    </citation>
    <scope>IDENTIFICATION</scope>
    <source>
        <strain evidence="4">05x7-T-G4-1.051#20</strain>
    </source>
</reference>
<dbReference type="Gene3D" id="2.170.300.10">
    <property type="entry name" value="Tie2 ligand-binding domain superfamily"/>
    <property type="match status" value="1"/>
</dbReference>
<dbReference type="GO" id="GO:0004725">
    <property type="term" value="F:protein tyrosine phosphatase activity"/>
    <property type="evidence" value="ECO:0007669"/>
    <property type="project" value="InterPro"/>
</dbReference>
<keyword evidence="1" id="KW-0245">EGF-like domain</keyword>
<dbReference type="PANTHER" id="PTHR24043">
    <property type="entry name" value="SCAVENGER RECEPTOR CLASS F"/>
    <property type="match status" value="1"/>
</dbReference>
<keyword evidence="2" id="KW-0472">Membrane</keyword>
<evidence type="ECO:0000313" key="4">
    <source>
        <dbReference type="EnsemblMetazoa" id="G7543.1:cds"/>
    </source>
</evidence>
<dbReference type="InterPro" id="IPR029021">
    <property type="entry name" value="Prot-tyrosine_phosphatase-like"/>
</dbReference>